<keyword evidence="4" id="KW-1185">Reference proteome</keyword>
<feature type="transmembrane region" description="Helical" evidence="1">
    <location>
        <begin position="12"/>
        <end position="30"/>
    </location>
</feature>
<proteinExistence type="predicted"/>
<evidence type="ECO:0000313" key="4">
    <source>
        <dbReference type="Proteomes" id="UP001642409"/>
    </source>
</evidence>
<evidence type="ECO:0000256" key="1">
    <source>
        <dbReference type="SAM" id="Phobius"/>
    </source>
</evidence>
<evidence type="ECO:0000313" key="3">
    <source>
        <dbReference type="EMBL" id="CAL6113596.1"/>
    </source>
</evidence>
<dbReference type="EMBL" id="CATOUU010000758">
    <property type="protein sequence ID" value="CAI9946182.1"/>
    <property type="molecule type" value="Genomic_DNA"/>
</dbReference>
<keyword evidence="1" id="KW-0472">Membrane</keyword>
<dbReference type="AlphaFoldDB" id="A0AA86UCY4"/>
<reference evidence="2" key="1">
    <citation type="submission" date="2023-06" db="EMBL/GenBank/DDBJ databases">
        <authorList>
            <person name="Kurt Z."/>
        </authorList>
    </citation>
    <scope>NUCLEOTIDE SEQUENCE</scope>
</reference>
<name>A0AA86UCY4_9EUKA</name>
<gene>
    <name evidence="2" type="ORF">HINF_LOCUS33827</name>
    <name evidence="3" type="ORF">HINF_LOCUS77582</name>
</gene>
<keyword evidence="1" id="KW-0812">Transmembrane</keyword>
<protein>
    <submittedName>
        <fullName evidence="3">Hypothetical_protein</fullName>
    </submittedName>
</protein>
<accession>A0AA86UCY4</accession>
<dbReference type="Proteomes" id="UP001642409">
    <property type="component" value="Unassembled WGS sequence"/>
</dbReference>
<keyword evidence="1" id="KW-1133">Transmembrane helix</keyword>
<evidence type="ECO:0000313" key="2">
    <source>
        <dbReference type="EMBL" id="CAI9946182.1"/>
    </source>
</evidence>
<dbReference type="EMBL" id="CAXDID020000770">
    <property type="protein sequence ID" value="CAL6113596.1"/>
    <property type="molecule type" value="Genomic_DNA"/>
</dbReference>
<organism evidence="2">
    <name type="scientific">Hexamita inflata</name>
    <dbReference type="NCBI Taxonomy" id="28002"/>
    <lineage>
        <taxon>Eukaryota</taxon>
        <taxon>Metamonada</taxon>
        <taxon>Diplomonadida</taxon>
        <taxon>Hexamitidae</taxon>
        <taxon>Hexamitinae</taxon>
        <taxon>Hexamita</taxon>
    </lineage>
</organism>
<reference evidence="3 4" key="2">
    <citation type="submission" date="2024-07" db="EMBL/GenBank/DDBJ databases">
        <authorList>
            <person name="Akdeniz Z."/>
        </authorList>
    </citation>
    <scope>NUCLEOTIDE SEQUENCE [LARGE SCALE GENOMIC DNA]</scope>
</reference>
<sequence length="105" mass="11910">MIGEKRRPVQTIIYGLMTSFIYTCPISYPLNFRLCQFSLLYRNSKSTLMIISFRYTYVRQARLTLGNQRLGYKHPGACCSTAPCKPIYTGITVPEQTRGISTDAG</sequence>
<comment type="caution">
    <text evidence="2">The sequence shown here is derived from an EMBL/GenBank/DDBJ whole genome shotgun (WGS) entry which is preliminary data.</text>
</comment>